<gene>
    <name evidence="1" type="ORF">ACFSQZ_11625</name>
</gene>
<dbReference type="InterPro" id="IPR010093">
    <property type="entry name" value="SinI_DNA-bd"/>
</dbReference>
<name>A0ABW5E444_9BACT</name>
<evidence type="ECO:0000313" key="1">
    <source>
        <dbReference type="EMBL" id="MFD2277122.1"/>
    </source>
</evidence>
<dbReference type="EMBL" id="JBHUJC010000040">
    <property type="protein sequence ID" value="MFD2277122.1"/>
    <property type="molecule type" value="Genomic_DNA"/>
</dbReference>
<accession>A0ABW5E444</accession>
<comment type="caution">
    <text evidence="1">The sequence shown here is derived from an EMBL/GenBank/DDBJ whole genome shotgun (WGS) entry which is preliminary data.</text>
</comment>
<keyword evidence="2" id="KW-1185">Reference proteome</keyword>
<dbReference type="GO" id="GO:0003677">
    <property type="term" value="F:DNA binding"/>
    <property type="evidence" value="ECO:0007669"/>
    <property type="project" value="UniProtKB-KW"/>
</dbReference>
<dbReference type="RefSeq" id="WP_377136940.1">
    <property type="nucleotide sequence ID" value="NZ_JBHUJC010000040.1"/>
</dbReference>
<evidence type="ECO:0000313" key="2">
    <source>
        <dbReference type="Proteomes" id="UP001597297"/>
    </source>
</evidence>
<protein>
    <submittedName>
        <fullName evidence="1">Excisionase family DNA-binding protein</fullName>
    </submittedName>
</protein>
<organism evidence="1 2">
    <name type="scientific">Rubritalea spongiae</name>
    <dbReference type="NCBI Taxonomy" id="430797"/>
    <lineage>
        <taxon>Bacteria</taxon>
        <taxon>Pseudomonadati</taxon>
        <taxon>Verrucomicrobiota</taxon>
        <taxon>Verrucomicrobiia</taxon>
        <taxon>Verrucomicrobiales</taxon>
        <taxon>Rubritaleaceae</taxon>
        <taxon>Rubritalea</taxon>
    </lineage>
</organism>
<sequence>MDTRKLITKKEAASILSSSVRTVERIIASGAIEKIKIRGSVKLKLSQVLQIVEKGC</sequence>
<keyword evidence="1" id="KW-0238">DNA-binding</keyword>
<dbReference type="NCBIfam" id="TIGR01764">
    <property type="entry name" value="excise"/>
    <property type="match status" value="1"/>
</dbReference>
<reference evidence="2" key="1">
    <citation type="journal article" date="2019" name="Int. J. Syst. Evol. Microbiol.">
        <title>The Global Catalogue of Microorganisms (GCM) 10K type strain sequencing project: providing services to taxonomists for standard genome sequencing and annotation.</title>
        <authorList>
            <consortium name="The Broad Institute Genomics Platform"/>
            <consortium name="The Broad Institute Genome Sequencing Center for Infectious Disease"/>
            <person name="Wu L."/>
            <person name="Ma J."/>
        </authorList>
    </citation>
    <scope>NUCLEOTIDE SEQUENCE [LARGE SCALE GENOMIC DNA]</scope>
    <source>
        <strain evidence="2">JCM 16545</strain>
    </source>
</reference>
<proteinExistence type="predicted"/>
<dbReference type="Proteomes" id="UP001597297">
    <property type="component" value="Unassembled WGS sequence"/>
</dbReference>